<sequence length="327" mass="37953">MDLMTLLPSGVLLKRSRSRPKSLLNISGHKKCSSNEVPLWQRMERTAPVMLYDVHPDTDEGAILSSLFHKTLVYPDFLIQRLFRVQNPILWLHYALKRKQIEQDLGGLDADERRLFHGTYRDRLEAIVRQGFDWRIGKTHGKMFGNGTYFARQASCAHEFTDCGGNKFSARWTADSGFMESREFFRSQVQMPTLGSKYPQFLNQPFITIPGFHTDQDSDDMTNGRPRYKTQTSLAYENGTSDIWSLFNTQTHPLSHYMIVAKVLIGRYTTGIAGLQRPPPYDQRDSLVRLYDSCVDSILNPEKFVIFDNNQAYPEYVIEYRDLRWNK</sequence>
<dbReference type="Gene3D" id="3.90.228.10">
    <property type="match status" value="2"/>
</dbReference>
<dbReference type="Proteomes" id="UP001165740">
    <property type="component" value="Chromosome 7"/>
</dbReference>
<gene>
    <name evidence="4 5 6 7" type="primary">LOC106076055</name>
</gene>
<evidence type="ECO:0000313" key="4">
    <source>
        <dbReference type="RefSeq" id="XP_055891336.1"/>
    </source>
</evidence>
<feature type="domain" description="PARP catalytic" evidence="2">
    <location>
        <begin position="34"/>
        <end position="327"/>
    </location>
</feature>
<dbReference type="RefSeq" id="XP_055891338.1">
    <property type="nucleotide sequence ID" value="XM_056035363.1"/>
</dbReference>
<dbReference type="OrthoDB" id="438889at2759"/>
<keyword evidence="3" id="KW-1185">Reference proteome</keyword>
<dbReference type="PANTHER" id="PTHR45740">
    <property type="entry name" value="POLY [ADP-RIBOSE] POLYMERASE"/>
    <property type="match status" value="1"/>
</dbReference>
<dbReference type="RefSeq" id="XP_055891336.1">
    <property type="nucleotide sequence ID" value="XM_056035361.1"/>
</dbReference>
<dbReference type="InterPro" id="IPR012317">
    <property type="entry name" value="Poly(ADP-ribose)pol_cat_dom"/>
</dbReference>
<keyword evidence="1" id="KW-0808">Transferase</keyword>
<dbReference type="GO" id="GO:1990404">
    <property type="term" value="F:NAD+-protein mono-ADP-ribosyltransferase activity"/>
    <property type="evidence" value="ECO:0007669"/>
    <property type="project" value="TreeGrafter"/>
</dbReference>
<evidence type="ECO:0000313" key="3">
    <source>
        <dbReference type="Proteomes" id="UP001165740"/>
    </source>
</evidence>
<dbReference type="PROSITE" id="PS51059">
    <property type="entry name" value="PARP_CATALYTIC"/>
    <property type="match status" value="1"/>
</dbReference>
<organism evidence="3 7">
    <name type="scientific">Biomphalaria glabrata</name>
    <name type="common">Bloodfluke planorb</name>
    <name type="synonym">Freshwater snail</name>
    <dbReference type="NCBI Taxonomy" id="6526"/>
    <lineage>
        <taxon>Eukaryota</taxon>
        <taxon>Metazoa</taxon>
        <taxon>Spiralia</taxon>
        <taxon>Lophotrochozoa</taxon>
        <taxon>Mollusca</taxon>
        <taxon>Gastropoda</taxon>
        <taxon>Heterobranchia</taxon>
        <taxon>Euthyneura</taxon>
        <taxon>Panpulmonata</taxon>
        <taxon>Hygrophila</taxon>
        <taxon>Lymnaeoidea</taxon>
        <taxon>Planorbidae</taxon>
        <taxon>Biomphalaria</taxon>
    </lineage>
</organism>
<dbReference type="GO" id="GO:0005634">
    <property type="term" value="C:nucleus"/>
    <property type="evidence" value="ECO:0007669"/>
    <property type="project" value="TreeGrafter"/>
</dbReference>
<keyword evidence="1" id="KW-0520">NAD</keyword>
<dbReference type="RefSeq" id="XP_055891337.1">
    <property type="nucleotide sequence ID" value="XM_056035362.1"/>
</dbReference>
<evidence type="ECO:0000256" key="1">
    <source>
        <dbReference type="RuleBase" id="RU362114"/>
    </source>
</evidence>
<dbReference type="AlphaFoldDB" id="A0A9W3AVU2"/>
<reference evidence="4 5" key="1">
    <citation type="submission" date="2025-04" db="UniProtKB">
        <authorList>
            <consortium name="RefSeq"/>
        </authorList>
    </citation>
    <scope>IDENTIFICATION</scope>
</reference>
<keyword evidence="1" id="KW-0328">Glycosyltransferase</keyword>
<dbReference type="GO" id="GO:0003950">
    <property type="term" value="F:NAD+ poly-ADP-ribosyltransferase activity"/>
    <property type="evidence" value="ECO:0007669"/>
    <property type="project" value="UniProtKB-UniRule"/>
</dbReference>
<dbReference type="Pfam" id="PF00644">
    <property type="entry name" value="PARP"/>
    <property type="match status" value="1"/>
</dbReference>
<dbReference type="GeneID" id="106076055"/>
<dbReference type="EC" id="2.4.2.-" evidence="1"/>
<evidence type="ECO:0000313" key="6">
    <source>
        <dbReference type="RefSeq" id="XP_055891338.1"/>
    </source>
</evidence>
<dbReference type="PANTHER" id="PTHR45740:SF2">
    <property type="entry name" value="POLY [ADP-RIBOSE] POLYMERASE"/>
    <property type="match status" value="1"/>
</dbReference>
<dbReference type="RefSeq" id="XP_055891339.1">
    <property type="nucleotide sequence ID" value="XM_056035364.1"/>
</dbReference>
<evidence type="ECO:0000313" key="5">
    <source>
        <dbReference type="RefSeq" id="XP_055891337.1"/>
    </source>
</evidence>
<dbReference type="SUPFAM" id="SSF56399">
    <property type="entry name" value="ADP-ribosylation"/>
    <property type="match status" value="1"/>
</dbReference>
<protein>
    <recommendedName>
        <fullName evidence="1">Poly [ADP-ribose] polymerase</fullName>
        <shortName evidence="1">PARP</shortName>
        <ecNumber evidence="1">2.4.2.-</ecNumber>
    </recommendedName>
</protein>
<proteinExistence type="predicted"/>
<evidence type="ECO:0000259" key="2">
    <source>
        <dbReference type="PROSITE" id="PS51059"/>
    </source>
</evidence>
<name>A0A9W3AVU2_BIOGL</name>
<evidence type="ECO:0000313" key="7">
    <source>
        <dbReference type="RefSeq" id="XP_055891339.1"/>
    </source>
</evidence>
<accession>A0A9W3AVU2</accession>
<dbReference type="InterPro" id="IPR051712">
    <property type="entry name" value="ARTD-AVP"/>
</dbReference>